<dbReference type="PANTHER" id="PTHR34075:SF5">
    <property type="entry name" value="BLR3430 PROTEIN"/>
    <property type="match status" value="1"/>
</dbReference>
<feature type="domain" description="ChsH2 C-terminal OB-fold" evidence="1">
    <location>
        <begin position="66"/>
        <end position="124"/>
    </location>
</feature>
<proteinExistence type="predicted"/>
<accession>A0A5K7ZM03</accession>
<dbReference type="AlphaFoldDB" id="A0A5K7ZM03"/>
<organism evidence="3 4">
    <name type="scientific">Desulfosarcina ovata subsp. sediminis</name>
    <dbReference type="NCBI Taxonomy" id="885957"/>
    <lineage>
        <taxon>Bacteria</taxon>
        <taxon>Pseudomonadati</taxon>
        <taxon>Thermodesulfobacteriota</taxon>
        <taxon>Desulfobacteria</taxon>
        <taxon>Desulfobacterales</taxon>
        <taxon>Desulfosarcinaceae</taxon>
        <taxon>Desulfosarcina</taxon>
    </lineage>
</organism>
<evidence type="ECO:0000313" key="3">
    <source>
        <dbReference type="EMBL" id="BBO79460.1"/>
    </source>
</evidence>
<dbReference type="PANTHER" id="PTHR34075">
    <property type="entry name" value="BLR3430 PROTEIN"/>
    <property type="match status" value="1"/>
</dbReference>
<evidence type="ECO:0000259" key="2">
    <source>
        <dbReference type="Pfam" id="PF12172"/>
    </source>
</evidence>
<feature type="domain" description="ChsH2 rubredoxin-like zinc ribbon" evidence="2">
    <location>
        <begin position="36"/>
        <end position="64"/>
    </location>
</feature>
<dbReference type="Pfam" id="PF12172">
    <property type="entry name" value="zf-ChsH2"/>
    <property type="match status" value="1"/>
</dbReference>
<dbReference type="InterPro" id="IPR052513">
    <property type="entry name" value="Thioester_dehydratase-like"/>
</dbReference>
<dbReference type="InterPro" id="IPR012340">
    <property type="entry name" value="NA-bd_OB-fold"/>
</dbReference>
<dbReference type="Pfam" id="PF01796">
    <property type="entry name" value="OB_ChsH2_C"/>
    <property type="match status" value="1"/>
</dbReference>
<evidence type="ECO:0000313" key="4">
    <source>
        <dbReference type="Proteomes" id="UP000425960"/>
    </source>
</evidence>
<protein>
    <recommendedName>
        <fullName evidence="5">Benzoylsuccinyl-CoA thiolase</fullName>
    </recommendedName>
</protein>
<evidence type="ECO:0008006" key="5">
    <source>
        <dbReference type="Google" id="ProtNLM"/>
    </source>
</evidence>
<dbReference type="InterPro" id="IPR022002">
    <property type="entry name" value="ChsH2_Znr"/>
</dbReference>
<dbReference type="InterPro" id="IPR002878">
    <property type="entry name" value="ChsH2_C"/>
</dbReference>
<dbReference type="EMBL" id="AP021876">
    <property type="protein sequence ID" value="BBO79460.1"/>
    <property type="molecule type" value="Genomic_DNA"/>
</dbReference>
<dbReference type="Proteomes" id="UP000425960">
    <property type="component" value="Chromosome"/>
</dbReference>
<reference evidence="3 4" key="1">
    <citation type="submission" date="2019-11" db="EMBL/GenBank/DDBJ databases">
        <title>Comparative genomics of hydrocarbon-degrading Desulfosarcina strains.</title>
        <authorList>
            <person name="Watanabe M."/>
            <person name="Kojima H."/>
            <person name="Fukui M."/>
        </authorList>
    </citation>
    <scope>NUCLEOTIDE SEQUENCE [LARGE SCALE GENOMIC DNA]</scope>
    <source>
        <strain evidence="3 4">28bB2T</strain>
    </source>
</reference>
<dbReference type="KEGG" id="dov:DSCO28_00260"/>
<dbReference type="RefSeq" id="WP_155308359.1">
    <property type="nucleotide sequence ID" value="NZ_AP021876.1"/>
</dbReference>
<gene>
    <name evidence="3" type="ORF">DSCO28_00260</name>
</gene>
<name>A0A5K7ZM03_9BACT</name>
<sequence>MAETKKKGKKKEKEPDIVFFHPDLFEVPEDGSAPFLKGYRCKKCNQIDFPKISPCPNCWGEEFEMVALSREGTVYSATDIYIGQAGMETPYVFGYVDLPEDLRIFAQFEADVETINCGDKVEVVEGIIRMNNDGLPLKSYKFKKINE</sequence>
<evidence type="ECO:0000259" key="1">
    <source>
        <dbReference type="Pfam" id="PF01796"/>
    </source>
</evidence>
<dbReference type="SUPFAM" id="SSF50249">
    <property type="entry name" value="Nucleic acid-binding proteins"/>
    <property type="match status" value="1"/>
</dbReference>